<evidence type="ECO:0000256" key="6">
    <source>
        <dbReference type="ARBA" id="ARBA00023242"/>
    </source>
</evidence>
<dbReference type="EMBL" id="JABAYA010000097">
    <property type="protein sequence ID" value="KAF7725448.1"/>
    <property type="molecule type" value="Genomic_DNA"/>
</dbReference>
<evidence type="ECO:0000256" key="7">
    <source>
        <dbReference type="PROSITE-ProRule" id="PRU00108"/>
    </source>
</evidence>
<dbReference type="Proteomes" id="UP000605846">
    <property type="component" value="Unassembled WGS sequence"/>
</dbReference>
<dbReference type="Pfam" id="PF24818">
    <property type="entry name" value="PH_TRF2_HOY1"/>
    <property type="match status" value="1"/>
</dbReference>
<keyword evidence="12" id="KW-1185">Reference proteome</keyword>
<dbReference type="GO" id="GO:0030154">
    <property type="term" value="P:cell differentiation"/>
    <property type="evidence" value="ECO:0007669"/>
    <property type="project" value="TreeGrafter"/>
</dbReference>
<feature type="compositionally biased region" description="Pro residues" evidence="9">
    <location>
        <begin position="176"/>
        <end position="193"/>
    </location>
</feature>
<accession>A0A8H7BJJ3</accession>
<dbReference type="InterPro" id="IPR051000">
    <property type="entry name" value="Homeobox_DNA-bind_prot"/>
</dbReference>
<evidence type="ECO:0000256" key="2">
    <source>
        <dbReference type="ARBA" id="ARBA00004127"/>
    </source>
</evidence>
<evidence type="ECO:0000256" key="4">
    <source>
        <dbReference type="ARBA" id="ARBA00023125"/>
    </source>
</evidence>
<dbReference type="GO" id="GO:0005634">
    <property type="term" value="C:nucleus"/>
    <property type="evidence" value="ECO:0007669"/>
    <property type="project" value="UniProtKB-SubCell"/>
</dbReference>
<dbReference type="GO" id="GO:0000978">
    <property type="term" value="F:RNA polymerase II cis-regulatory region sequence-specific DNA binding"/>
    <property type="evidence" value="ECO:0007669"/>
    <property type="project" value="TreeGrafter"/>
</dbReference>
<protein>
    <recommendedName>
        <fullName evidence="10">Homeobox domain-containing protein</fullName>
    </recommendedName>
</protein>
<organism evidence="11 12">
    <name type="scientific">Apophysomyces ossiformis</name>
    <dbReference type="NCBI Taxonomy" id="679940"/>
    <lineage>
        <taxon>Eukaryota</taxon>
        <taxon>Fungi</taxon>
        <taxon>Fungi incertae sedis</taxon>
        <taxon>Mucoromycota</taxon>
        <taxon>Mucoromycotina</taxon>
        <taxon>Mucoromycetes</taxon>
        <taxon>Mucorales</taxon>
        <taxon>Mucorineae</taxon>
        <taxon>Mucoraceae</taxon>
        <taxon>Apophysomyces</taxon>
    </lineage>
</organism>
<dbReference type="GO" id="GO:0000981">
    <property type="term" value="F:DNA-binding transcription factor activity, RNA polymerase II-specific"/>
    <property type="evidence" value="ECO:0007669"/>
    <property type="project" value="InterPro"/>
</dbReference>
<sequence length="520" mass="58365">MEAHHHPFSTIAMNTNPVSAPAFLPMQVAHPTEQQQHQHIREPSPPRKRTRATPEQLAILEKTFSFNSAPNSRIREQLSRQLGMTERSIQIWFQNRRAKEKTKQKRNSMLQDQTLRMQHFAAAAATAACQAAAYQPQCAGMDPKDMYYYYYYYYYNQQQQYSSSYPTSRMPEFVPPPMGLLPPPPPPPPPPVPVSSTSTSSQQSDASSSWSLTSPPPPPLSMVPENDSNNNNPTFRPPKTSQMAATIAASGRVRSQSVGPYPSYYSYHHWPGNNKPYHHERHASMGPPVGSVNFPPSLEEDPITGYTFQGINHSLGTGTNATATSCCDHSVDEAHQLALSVDALQIGTWKRMMLRPHDLVCHYDQKQQILVWCVRDGDQCFKMIIPLSSVQCIRLLPHIERHGHSYIELHLSQPESIAFYMSQGENGWTQCRDFTQDRQATVELIHRLEGPTLALRSELAHPHLEPLMMNVLYPNDMLKNNEISTSSISNSNNNNGNNSSNSTTMLSLLGSGGDDLLFQA</sequence>
<feature type="region of interest" description="Disordered" evidence="9">
    <location>
        <begin position="176"/>
        <end position="256"/>
    </location>
</feature>
<dbReference type="PROSITE" id="PS50071">
    <property type="entry name" value="HOMEOBOX_2"/>
    <property type="match status" value="1"/>
</dbReference>
<keyword evidence="6 7" id="KW-0539">Nucleus</keyword>
<keyword evidence="4 7" id="KW-0238">DNA-binding</keyword>
<dbReference type="Gene3D" id="1.10.10.60">
    <property type="entry name" value="Homeodomain-like"/>
    <property type="match status" value="1"/>
</dbReference>
<gene>
    <name evidence="11" type="ORF">EC973_009622</name>
</gene>
<dbReference type="InterPro" id="IPR057939">
    <property type="entry name" value="TRF2_HOY1_PH"/>
</dbReference>
<reference evidence="11" key="1">
    <citation type="submission" date="2020-01" db="EMBL/GenBank/DDBJ databases">
        <title>Genome Sequencing of Three Apophysomyces-Like Fungal Strains Confirms a Novel Fungal Genus in the Mucoromycota with divergent Burkholderia-like Endosymbiotic Bacteria.</title>
        <authorList>
            <person name="Stajich J.E."/>
            <person name="Macias A.M."/>
            <person name="Carter-House D."/>
            <person name="Lovett B."/>
            <person name="Kasson L.R."/>
            <person name="Berry K."/>
            <person name="Grigoriev I."/>
            <person name="Chang Y."/>
            <person name="Spatafora J."/>
            <person name="Kasson M.T."/>
        </authorList>
    </citation>
    <scope>NUCLEOTIDE SEQUENCE</scope>
    <source>
        <strain evidence="11">NRRL A-21654</strain>
    </source>
</reference>
<keyword evidence="5 7" id="KW-0371">Homeobox</keyword>
<comment type="subcellular location">
    <subcellularLocation>
        <location evidence="2">Endomembrane system</location>
        <topology evidence="2">Multi-pass membrane protein</topology>
    </subcellularLocation>
    <subcellularLocation>
        <location evidence="3">Endoplasmic reticulum membrane</location>
    </subcellularLocation>
    <subcellularLocation>
        <location evidence="1 7 8">Nucleus</location>
    </subcellularLocation>
</comment>
<dbReference type="FunFam" id="1.10.10.60:FF:000020">
    <property type="entry name" value="Ceramide synthase 5"/>
    <property type="match status" value="1"/>
</dbReference>
<proteinExistence type="predicted"/>
<feature type="compositionally biased region" description="Polar residues" evidence="9">
    <location>
        <begin position="226"/>
        <end position="244"/>
    </location>
</feature>
<dbReference type="GO" id="GO:0005789">
    <property type="term" value="C:endoplasmic reticulum membrane"/>
    <property type="evidence" value="ECO:0007669"/>
    <property type="project" value="UniProtKB-SubCell"/>
</dbReference>
<evidence type="ECO:0000256" key="8">
    <source>
        <dbReference type="RuleBase" id="RU000682"/>
    </source>
</evidence>
<dbReference type="AlphaFoldDB" id="A0A8H7BJJ3"/>
<name>A0A8H7BJJ3_9FUNG</name>
<dbReference type="PROSITE" id="PS00027">
    <property type="entry name" value="HOMEOBOX_1"/>
    <property type="match status" value="1"/>
</dbReference>
<evidence type="ECO:0000259" key="10">
    <source>
        <dbReference type="PROSITE" id="PS50071"/>
    </source>
</evidence>
<dbReference type="SUPFAM" id="SSF46689">
    <property type="entry name" value="Homeodomain-like"/>
    <property type="match status" value="1"/>
</dbReference>
<dbReference type="PANTHER" id="PTHR24324:SF5">
    <property type="entry name" value="HEMATOPOIETICALLY-EXPRESSED HOMEOBOX PROTEIN HHEX"/>
    <property type="match status" value="1"/>
</dbReference>
<dbReference type="OrthoDB" id="6159439at2759"/>
<feature type="compositionally biased region" description="Low complexity" evidence="9">
    <location>
        <begin position="194"/>
        <end position="213"/>
    </location>
</feature>
<evidence type="ECO:0000256" key="9">
    <source>
        <dbReference type="SAM" id="MobiDB-lite"/>
    </source>
</evidence>
<evidence type="ECO:0000256" key="1">
    <source>
        <dbReference type="ARBA" id="ARBA00004123"/>
    </source>
</evidence>
<dbReference type="Pfam" id="PF00046">
    <property type="entry name" value="Homeodomain"/>
    <property type="match status" value="1"/>
</dbReference>
<comment type="caution">
    <text evidence="11">The sequence shown here is derived from an EMBL/GenBank/DDBJ whole genome shotgun (WGS) entry which is preliminary data.</text>
</comment>
<dbReference type="InterPro" id="IPR009057">
    <property type="entry name" value="Homeodomain-like_sf"/>
</dbReference>
<evidence type="ECO:0000313" key="11">
    <source>
        <dbReference type="EMBL" id="KAF7725448.1"/>
    </source>
</evidence>
<feature type="region of interest" description="Disordered" evidence="9">
    <location>
        <begin position="484"/>
        <end position="506"/>
    </location>
</feature>
<dbReference type="InterPro" id="IPR001356">
    <property type="entry name" value="HD"/>
</dbReference>
<evidence type="ECO:0000256" key="3">
    <source>
        <dbReference type="ARBA" id="ARBA00004586"/>
    </source>
</evidence>
<evidence type="ECO:0000256" key="5">
    <source>
        <dbReference type="ARBA" id="ARBA00023155"/>
    </source>
</evidence>
<dbReference type="InterPro" id="IPR017970">
    <property type="entry name" value="Homeobox_CS"/>
</dbReference>
<feature type="domain" description="Homeobox" evidence="10">
    <location>
        <begin position="43"/>
        <end position="103"/>
    </location>
</feature>
<dbReference type="SMART" id="SM00389">
    <property type="entry name" value="HOX"/>
    <property type="match status" value="1"/>
</dbReference>
<feature type="DNA-binding region" description="Homeobox" evidence="7">
    <location>
        <begin position="45"/>
        <end position="104"/>
    </location>
</feature>
<dbReference type="PANTHER" id="PTHR24324">
    <property type="entry name" value="HOMEOBOX PROTEIN HHEX"/>
    <property type="match status" value="1"/>
</dbReference>
<feature type="region of interest" description="Disordered" evidence="9">
    <location>
        <begin position="30"/>
        <end position="52"/>
    </location>
</feature>
<dbReference type="CDD" id="cd00086">
    <property type="entry name" value="homeodomain"/>
    <property type="match status" value="1"/>
</dbReference>
<evidence type="ECO:0000313" key="12">
    <source>
        <dbReference type="Proteomes" id="UP000605846"/>
    </source>
</evidence>